<dbReference type="InterPro" id="IPR027417">
    <property type="entry name" value="P-loop_NTPase"/>
</dbReference>
<evidence type="ECO:0000313" key="1">
    <source>
        <dbReference type="EMBL" id="MBC2837438.1"/>
    </source>
</evidence>
<dbReference type="Proteomes" id="UP000555411">
    <property type="component" value="Unassembled WGS sequence"/>
</dbReference>
<reference evidence="1 2" key="1">
    <citation type="journal article" date="2017" name="Int. J. Syst. Evol. Microbiol.">
        <title>Gemmobacter straminiformis sp. nov., isolated from an artificial fountain.</title>
        <authorList>
            <person name="Kang J.Y."/>
            <person name="Kim M.J."/>
            <person name="Chun J."/>
            <person name="Son K.P."/>
            <person name="Jahng K.Y."/>
        </authorList>
    </citation>
    <scope>NUCLEOTIDE SEQUENCE [LARGE SCALE GENOMIC DNA]</scope>
    <source>
        <strain evidence="1 2">CAM-8</strain>
    </source>
</reference>
<evidence type="ECO:0008006" key="3">
    <source>
        <dbReference type="Google" id="ProtNLM"/>
    </source>
</evidence>
<proteinExistence type="predicted"/>
<comment type="caution">
    <text evidence="1">The sequence shown here is derived from an EMBL/GenBank/DDBJ whole genome shotgun (WGS) entry which is preliminary data.</text>
</comment>
<dbReference type="SUPFAM" id="SSF52540">
    <property type="entry name" value="P-loop containing nucleoside triphosphate hydrolases"/>
    <property type="match status" value="1"/>
</dbReference>
<protein>
    <recommendedName>
        <fullName evidence="3">Sulfotransferase family protein</fullName>
    </recommendedName>
</protein>
<evidence type="ECO:0000313" key="2">
    <source>
        <dbReference type="Proteomes" id="UP000555411"/>
    </source>
</evidence>
<accession>A0A842IFR5</accession>
<dbReference type="RefSeq" id="WP_185799051.1">
    <property type="nucleotide sequence ID" value="NZ_JACLQD010000006.1"/>
</dbReference>
<gene>
    <name evidence="1" type="ORF">H7F16_18115</name>
</gene>
<sequence length="311" mass="34958">MRLIVHIGLHKTGTTTLQRDVLIGKSGYLGKFENNRNDHPYEVSELSDLVTRFHLLDRAERRERVSAYVDRLFRIAETFRTPTSLKISEERLSNWMETGDEGNRWPIRYGDAAHAVFAPRRHRIPFVSLLEEDLLPTLAARGGSLRVVLSLRNQPEWLGSFYAQSASRIRGAGQRNFETQIAALIAGRDASIDFMEMVRSLEAVLGRDGLRILLQEDMGAPDFADRAVEAFDLQDCALGMRLMSSRNVKSSGEGLWKIKGRKGRWPDLFGRTGSPEIRLTDALRDRIRSHCAAGNAALAGYMGRDLAALGY</sequence>
<keyword evidence="2" id="KW-1185">Reference proteome</keyword>
<name>A0A842IFR5_9RHOB</name>
<dbReference type="AlphaFoldDB" id="A0A842IFR5"/>
<dbReference type="EMBL" id="JACLQD010000006">
    <property type="protein sequence ID" value="MBC2837438.1"/>
    <property type="molecule type" value="Genomic_DNA"/>
</dbReference>
<organism evidence="1 2">
    <name type="scientific">Paragemmobacter straminiformis</name>
    <dbReference type="NCBI Taxonomy" id="2045119"/>
    <lineage>
        <taxon>Bacteria</taxon>
        <taxon>Pseudomonadati</taxon>
        <taxon>Pseudomonadota</taxon>
        <taxon>Alphaproteobacteria</taxon>
        <taxon>Rhodobacterales</taxon>
        <taxon>Paracoccaceae</taxon>
        <taxon>Paragemmobacter</taxon>
    </lineage>
</organism>